<feature type="coiled-coil region" evidence="1">
    <location>
        <begin position="51"/>
        <end position="99"/>
    </location>
</feature>
<keyword evidence="1" id="KW-0175">Coiled coil</keyword>
<evidence type="ECO:0000313" key="5">
    <source>
        <dbReference type="Proteomes" id="UP000002706"/>
    </source>
</evidence>
<organism evidence="4 5">
    <name type="scientific">Carboxydothermus hydrogenoformans (strain ATCC BAA-161 / DSM 6008 / Z-2901)</name>
    <dbReference type="NCBI Taxonomy" id="246194"/>
    <lineage>
        <taxon>Bacteria</taxon>
        <taxon>Bacillati</taxon>
        <taxon>Bacillota</taxon>
        <taxon>Clostridia</taxon>
        <taxon>Thermoanaerobacterales</taxon>
        <taxon>Thermoanaerobacteraceae</taxon>
        <taxon>Carboxydothermus</taxon>
    </lineage>
</organism>
<sequence length="436" mass="50832">MKQRWYLNTWFIALLVALWPLYGIPAIIGIILLIIQQKVYGSADETLAKANEEAKNIIETATREVENLNQEKLNLEKKLTEMNNEVKRLQLELKALSKEVLVAAVNVTAYEEFTSEEIKNQLHLLRLKQQDLIKNDKALEITATSDKRKVIENNMKQILRCFNAECENIIVNVSARNVDTARNKIIKSFETLNKIFATDGVALSKEYLESKLEELNLVYAYQLKKEQEKELQKAIREQLLDEEKARKELERERQKLEKEETHFRNEIKKLMAHMQKATSDVEKSFYIEQIKSIEEKLEEVTKAKEDIINREQNTRAGFVYIISNIDAFGENVFKIGMTRRLDPMDRINELGDASVPFKFDVHAIIFSEDAPALEAALHERFRKYEVNKVNPRKEFFKVPLEEIRKAIEELHGGFVSWTIDPPAEEYWESLRRTKGA</sequence>
<dbReference type="EMBL" id="CP000141">
    <property type="protein sequence ID" value="ABB13925.1"/>
    <property type="molecule type" value="Genomic_DNA"/>
</dbReference>
<keyword evidence="5" id="KW-1185">Reference proteome</keyword>
<keyword evidence="2" id="KW-1133">Transmembrane helix</keyword>
<evidence type="ECO:0000313" key="4">
    <source>
        <dbReference type="EMBL" id="ABB13925.1"/>
    </source>
</evidence>
<accession>Q3AFB6</accession>
<feature type="domain" description="Bacteriophage T5 Orf172 DNA-binding" evidence="3">
    <location>
        <begin position="327"/>
        <end position="410"/>
    </location>
</feature>
<dbReference type="RefSeq" id="WP_011343244.1">
    <property type="nucleotide sequence ID" value="NC_007503.1"/>
</dbReference>
<evidence type="ECO:0000256" key="2">
    <source>
        <dbReference type="SAM" id="Phobius"/>
    </source>
</evidence>
<dbReference type="OrthoDB" id="9811665at2"/>
<dbReference type="AlphaFoldDB" id="Q3AFB6"/>
<feature type="transmembrane region" description="Helical" evidence="2">
    <location>
        <begin position="12"/>
        <end position="35"/>
    </location>
</feature>
<dbReference type="InParanoid" id="Q3AFB6"/>
<name>Q3AFB6_CARHZ</name>
<dbReference type="HOGENOM" id="CLU_024787_2_1_9"/>
<keyword evidence="2" id="KW-0472">Membrane</keyword>
<feature type="coiled-coil region" evidence="1">
    <location>
        <begin position="228"/>
        <end position="313"/>
    </location>
</feature>
<dbReference type="InterPro" id="IPR025280">
    <property type="entry name" value="SNIPE"/>
</dbReference>
<dbReference type="eggNOG" id="COG1196">
    <property type="taxonomic scope" value="Bacteria"/>
</dbReference>
<dbReference type="Pfam" id="PF13250">
    <property type="entry name" value="SNIPE"/>
    <property type="match status" value="1"/>
</dbReference>
<protein>
    <recommendedName>
        <fullName evidence="3">Bacteriophage T5 Orf172 DNA-binding domain-containing protein</fullName>
    </recommendedName>
</protein>
<reference evidence="4 5" key="1">
    <citation type="journal article" date="2005" name="PLoS Genet.">
        <title>Life in hot carbon monoxide: the complete genome sequence of Carboxydothermus hydrogenoformans Z-2901.</title>
        <authorList>
            <person name="Wu M."/>
            <person name="Ren Q."/>
            <person name="Durkin A.S."/>
            <person name="Daugherty S.C."/>
            <person name="Brinkac L.M."/>
            <person name="Dodson R.J."/>
            <person name="Madupu R."/>
            <person name="Sullivan S.A."/>
            <person name="Kolonay J.F."/>
            <person name="Haft D.H."/>
            <person name="Nelson W.C."/>
            <person name="Tallon L.J."/>
            <person name="Jones K.M."/>
            <person name="Ulrich L.E."/>
            <person name="Gonzalez J.M."/>
            <person name="Zhulin I.B."/>
            <person name="Robb F.T."/>
            <person name="Eisen J.A."/>
        </authorList>
    </citation>
    <scope>NUCLEOTIDE SEQUENCE [LARGE SCALE GENOMIC DNA]</scope>
    <source>
        <strain evidence="5">ATCC BAA-161 / DSM 6008 / Z-2901</strain>
    </source>
</reference>
<evidence type="ECO:0000259" key="3">
    <source>
        <dbReference type="SMART" id="SM00974"/>
    </source>
</evidence>
<keyword evidence="2" id="KW-0812">Transmembrane</keyword>
<dbReference type="SMART" id="SM00974">
    <property type="entry name" value="T5orf172"/>
    <property type="match status" value="1"/>
</dbReference>
<dbReference type="InterPro" id="IPR018306">
    <property type="entry name" value="Phage_T5_Orf172_DNA-bd"/>
</dbReference>
<dbReference type="Pfam" id="PF13455">
    <property type="entry name" value="MUG113"/>
    <property type="match status" value="1"/>
</dbReference>
<dbReference type="Proteomes" id="UP000002706">
    <property type="component" value="Chromosome"/>
</dbReference>
<evidence type="ECO:0000256" key="1">
    <source>
        <dbReference type="SAM" id="Coils"/>
    </source>
</evidence>
<proteinExistence type="predicted"/>
<dbReference type="KEGG" id="chy:CHY_0297"/>
<gene>
    <name evidence="4" type="ordered locus">CHY_0297</name>
</gene>
<dbReference type="STRING" id="246194.CHY_0297"/>